<accession>A0A7K0DNA8</accession>
<dbReference type="Pfam" id="PF13828">
    <property type="entry name" value="DUF4190"/>
    <property type="match status" value="1"/>
</dbReference>
<feature type="transmembrane region" description="Helical" evidence="2">
    <location>
        <begin position="106"/>
        <end position="135"/>
    </location>
</feature>
<protein>
    <recommendedName>
        <fullName evidence="3">DUF4190 domain-containing protein</fullName>
    </recommendedName>
</protein>
<evidence type="ECO:0000313" key="5">
    <source>
        <dbReference type="Proteomes" id="UP000431401"/>
    </source>
</evidence>
<keyword evidence="5" id="KW-1185">Reference proteome</keyword>
<keyword evidence="2" id="KW-0472">Membrane</keyword>
<keyword evidence="2" id="KW-0812">Transmembrane</keyword>
<dbReference type="EMBL" id="WEGI01000005">
    <property type="protein sequence ID" value="MQY26852.1"/>
    <property type="molecule type" value="Genomic_DNA"/>
</dbReference>
<evidence type="ECO:0000256" key="2">
    <source>
        <dbReference type="SAM" id="Phobius"/>
    </source>
</evidence>
<evidence type="ECO:0000313" key="4">
    <source>
        <dbReference type="EMBL" id="MQY26852.1"/>
    </source>
</evidence>
<name>A0A7K0DNA8_9NOCA</name>
<feature type="compositionally biased region" description="Gly residues" evidence="1">
    <location>
        <begin position="75"/>
        <end position="86"/>
    </location>
</feature>
<organism evidence="4 5">
    <name type="scientific">Nocardia aurantia</name>
    <dbReference type="NCBI Taxonomy" id="2585199"/>
    <lineage>
        <taxon>Bacteria</taxon>
        <taxon>Bacillati</taxon>
        <taxon>Actinomycetota</taxon>
        <taxon>Actinomycetes</taxon>
        <taxon>Mycobacteriales</taxon>
        <taxon>Nocardiaceae</taxon>
        <taxon>Nocardia</taxon>
    </lineage>
</organism>
<gene>
    <name evidence="4" type="ORF">NRB56_24270</name>
</gene>
<feature type="compositionally biased region" description="Low complexity" evidence="1">
    <location>
        <begin position="38"/>
        <end position="48"/>
    </location>
</feature>
<sequence>MTNPGDSDEWWKQYGGEGVSPESGGRSEPPPPAPPGGYPSAPQYQQQPPVTPPPQQYPSYPSPPPYQAPPQYGQPGYGQPGYGQQPGSGYAPYPGYQQPAQGNNGMAIAALVLSIVGLFCCPAGIAGIICGFTALNQIKERGGQGRGMALAGIIIGSIGIILTLIIVVIDMAVN</sequence>
<dbReference type="Proteomes" id="UP000431401">
    <property type="component" value="Unassembled WGS sequence"/>
</dbReference>
<keyword evidence="2" id="KW-1133">Transmembrane helix</keyword>
<evidence type="ECO:0000256" key="1">
    <source>
        <dbReference type="SAM" id="MobiDB-lite"/>
    </source>
</evidence>
<reference evidence="4 5" key="1">
    <citation type="submission" date="2019-10" db="EMBL/GenBank/DDBJ databases">
        <title>Nocardia macrotermitis sp. nov. and Nocardia aurantia sp. nov., isolated from the gut of fungus growing-termite Macrotermes natalensis.</title>
        <authorList>
            <person name="Benndorf R."/>
            <person name="Schwitalla J."/>
            <person name="Martin K."/>
            <person name="De Beer W."/>
            <person name="Kaster A.-K."/>
            <person name="Vollmers J."/>
            <person name="Poulsen M."/>
            <person name="Beemelmanns C."/>
        </authorList>
    </citation>
    <scope>NUCLEOTIDE SEQUENCE [LARGE SCALE GENOMIC DNA]</scope>
    <source>
        <strain evidence="4 5">RB56</strain>
    </source>
</reference>
<dbReference type="AlphaFoldDB" id="A0A7K0DNA8"/>
<feature type="domain" description="DUF4190" evidence="3">
    <location>
        <begin position="106"/>
        <end position="165"/>
    </location>
</feature>
<feature type="region of interest" description="Disordered" evidence="1">
    <location>
        <begin position="1"/>
        <end position="95"/>
    </location>
</feature>
<feature type="compositionally biased region" description="Pro residues" evidence="1">
    <location>
        <begin position="49"/>
        <end position="68"/>
    </location>
</feature>
<feature type="compositionally biased region" description="Pro residues" evidence="1">
    <location>
        <begin position="28"/>
        <end position="37"/>
    </location>
</feature>
<feature type="transmembrane region" description="Helical" evidence="2">
    <location>
        <begin position="147"/>
        <end position="169"/>
    </location>
</feature>
<proteinExistence type="predicted"/>
<dbReference type="InterPro" id="IPR025241">
    <property type="entry name" value="DUF4190"/>
</dbReference>
<dbReference type="OrthoDB" id="4462868at2"/>
<dbReference type="RefSeq" id="WP_153341523.1">
    <property type="nucleotide sequence ID" value="NZ_WEGI01000005.1"/>
</dbReference>
<comment type="caution">
    <text evidence="4">The sequence shown here is derived from an EMBL/GenBank/DDBJ whole genome shotgun (WGS) entry which is preliminary data.</text>
</comment>
<evidence type="ECO:0000259" key="3">
    <source>
        <dbReference type="Pfam" id="PF13828"/>
    </source>
</evidence>